<gene>
    <name evidence="6" type="ORF">QFZ34_000341</name>
</gene>
<organism evidence="6 7">
    <name type="scientific">Phyllobacterium ifriqiyense</name>
    <dbReference type="NCBI Taxonomy" id="314238"/>
    <lineage>
        <taxon>Bacteria</taxon>
        <taxon>Pseudomonadati</taxon>
        <taxon>Pseudomonadota</taxon>
        <taxon>Alphaproteobacteria</taxon>
        <taxon>Hyphomicrobiales</taxon>
        <taxon>Phyllobacteriaceae</taxon>
        <taxon>Phyllobacterium</taxon>
    </lineage>
</organism>
<dbReference type="PANTHER" id="PTHR42978">
    <property type="entry name" value="QUORUM-QUENCHING LACTONASE YTNP-RELATED-RELATED"/>
    <property type="match status" value="1"/>
</dbReference>
<dbReference type="Proteomes" id="UP001237780">
    <property type="component" value="Unassembled WGS sequence"/>
</dbReference>
<name>A0ABU0S326_9HYPH</name>
<protein>
    <submittedName>
        <fullName evidence="6">Glyoxylase-like metal-dependent hydrolase (Beta-lactamase superfamily II)</fullName>
    </submittedName>
</protein>
<accession>A0ABU0S326</accession>
<keyword evidence="2" id="KW-0479">Metal-binding</keyword>
<dbReference type="InterPro" id="IPR036866">
    <property type="entry name" value="RibonucZ/Hydroxyglut_hydro"/>
</dbReference>
<feature type="domain" description="Metallo-beta-lactamase" evidence="5">
    <location>
        <begin position="62"/>
        <end position="276"/>
    </location>
</feature>
<dbReference type="Gene3D" id="3.60.15.10">
    <property type="entry name" value="Ribonuclease Z/Hydroxyacylglutathione hydrolase-like"/>
    <property type="match status" value="1"/>
</dbReference>
<dbReference type="SMART" id="SM00849">
    <property type="entry name" value="Lactamase_B"/>
    <property type="match status" value="1"/>
</dbReference>
<comment type="similarity">
    <text evidence="1">Belongs to the metallo-beta-lactamase superfamily.</text>
</comment>
<keyword evidence="3" id="KW-0378">Hydrolase</keyword>
<evidence type="ECO:0000256" key="1">
    <source>
        <dbReference type="ARBA" id="ARBA00007749"/>
    </source>
</evidence>
<evidence type="ECO:0000256" key="3">
    <source>
        <dbReference type="ARBA" id="ARBA00022801"/>
    </source>
</evidence>
<dbReference type="EMBL" id="JAUSZT010000002">
    <property type="protein sequence ID" value="MDQ0995164.1"/>
    <property type="molecule type" value="Genomic_DNA"/>
</dbReference>
<keyword evidence="7" id="KW-1185">Reference proteome</keyword>
<evidence type="ECO:0000313" key="6">
    <source>
        <dbReference type="EMBL" id="MDQ0995164.1"/>
    </source>
</evidence>
<dbReference type="PANTHER" id="PTHR42978:SF6">
    <property type="entry name" value="QUORUM-QUENCHING LACTONASE YTNP-RELATED"/>
    <property type="match status" value="1"/>
</dbReference>
<keyword evidence="4" id="KW-0862">Zinc</keyword>
<evidence type="ECO:0000313" key="7">
    <source>
        <dbReference type="Proteomes" id="UP001237780"/>
    </source>
</evidence>
<evidence type="ECO:0000256" key="2">
    <source>
        <dbReference type="ARBA" id="ARBA00022723"/>
    </source>
</evidence>
<comment type="caution">
    <text evidence="6">The sequence shown here is derived from an EMBL/GenBank/DDBJ whole genome shotgun (WGS) entry which is preliminary data.</text>
</comment>
<reference evidence="6 7" key="1">
    <citation type="submission" date="2023-07" db="EMBL/GenBank/DDBJ databases">
        <title>Comparative genomics of wheat-associated soil bacteria to identify genetic determinants of phenazine resistance.</title>
        <authorList>
            <person name="Mouncey N."/>
        </authorList>
    </citation>
    <scope>NUCLEOTIDE SEQUENCE [LARGE SCALE GENOMIC DNA]</scope>
    <source>
        <strain evidence="6 7">W4I11</strain>
    </source>
</reference>
<dbReference type="RefSeq" id="WP_307276033.1">
    <property type="nucleotide sequence ID" value="NZ_JAUSZT010000002.1"/>
</dbReference>
<dbReference type="Pfam" id="PF00753">
    <property type="entry name" value="Lactamase_B"/>
    <property type="match status" value="1"/>
</dbReference>
<dbReference type="InterPro" id="IPR001279">
    <property type="entry name" value="Metallo-B-lactamas"/>
</dbReference>
<proteinExistence type="inferred from homology"/>
<evidence type="ECO:0000259" key="5">
    <source>
        <dbReference type="SMART" id="SM00849"/>
    </source>
</evidence>
<evidence type="ECO:0000256" key="4">
    <source>
        <dbReference type="ARBA" id="ARBA00022833"/>
    </source>
</evidence>
<sequence length="297" mass="33456">MSDHVKEYRVGDSTIVKITEQLLRNVAPAFLYPTAAPGQFDDIAAFLDAADLEDSGSEVPLSIHTWLIRTPEHVILVDTGSGNDKERPLNPMFHRQSIEYIERLQAAGIAPEDVDYVFNTHLHVDHAGWNTVWRNGRWVPTFPNARYVFPLAEEQYYSSTASHNEANIPSRGVYEDSVLPVIEAGLVDRIAPEGGKFLDIFEFIPTTGHSIGHMSIKMSSNGEVAIFAGDVMHHPVQVLRPEWNTVFCEFPDDARKARRRVLEYVADNNVLYFATHFPGSSAGRVQRNGEAFQWTYE</sequence>
<dbReference type="SUPFAM" id="SSF56281">
    <property type="entry name" value="Metallo-hydrolase/oxidoreductase"/>
    <property type="match status" value="1"/>
</dbReference>
<dbReference type="InterPro" id="IPR051013">
    <property type="entry name" value="MBL_superfamily_lactonases"/>
</dbReference>
<dbReference type="CDD" id="cd16277">
    <property type="entry name" value="metallo-hydrolase-like_MBL-fold"/>
    <property type="match status" value="1"/>
</dbReference>